<dbReference type="GeneID" id="112461091"/>
<name>A0A6J1QN04_9HYME</name>
<proteinExistence type="predicted"/>
<accession>A0A6J1QN04</accession>
<sequence length="235" mass="26982">MDSIKLVNIDDPLVVHNTCDAGESSSTNKFDRLVHNNDAGESSSTNNQEKNDLIFIELPFILNFPSDSDVEVRERDTSKRSQQDIEKENRTPKRLCQWFAKTQYQNLNLEKILQEHIKGDAILFYYKEHGFLNAEARGILLDIVANYMLKINKKPSSYEFGFVSKKICEVFPTEAEDTYYYRPFTNGPSQKNAAGKLVDKVRNTKSLLKKLGVAYPLRQDDENDSEEPESRSSIE</sequence>
<evidence type="ECO:0000313" key="2">
    <source>
        <dbReference type="Proteomes" id="UP000504618"/>
    </source>
</evidence>
<dbReference type="OrthoDB" id="7555341at2759"/>
<dbReference type="AlphaFoldDB" id="A0A6J1QN04"/>
<feature type="non-terminal residue" evidence="3">
    <location>
        <position position="235"/>
    </location>
</feature>
<keyword evidence="2" id="KW-1185">Reference proteome</keyword>
<reference evidence="3" key="1">
    <citation type="submission" date="2025-08" db="UniProtKB">
        <authorList>
            <consortium name="RefSeq"/>
        </authorList>
    </citation>
    <scope>IDENTIFICATION</scope>
    <source>
        <tissue evidence="3">Whole body</tissue>
    </source>
</reference>
<dbReference type="RefSeq" id="XP_024881935.1">
    <property type="nucleotide sequence ID" value="XM_025026167.1"/>
</dbReference>
<feature type="region of interest" description="Disordered" evidence="1">
    <location>
        <begin position="20"/>
        <end position="46"/>
    </location>
</feature>
<dbReference type="Proteomes" id="UP000504618">
    <property type="component" value="Unplaced"/>
</dbReference>
<evidence type="ECO:0000256" key="1">
    <source>
        <dbReference type="SAM" id="MobiDB-lite"/>
    </source>
</evidence>
<organism evidence="2 3">
    <name type="scientific">Temnothorax curvispinosus</name>
    <dbReference type="NCBI Taxonomy" id="300111"/>
    <lineage>
        <taxon>Eukaryota</taxon>
        <taxon>Metazoa</taxon>
        <taxon>Ecdysozoa</taxon>
        <taxon>Arthropoda</taxon>
        <taxon>Hexapoda</taxon>
        <taxon>Insecta</taxon>
        <taxon>Pterygota</taxon>
        <taxon>Neoptera</taxon>
        <taxon>Endopterygota</taxon>
        <taxon>Hymenoptera</taxon>
        <taxon>Apocrita</taxon>
        <taxon>Aculeata</taxon>
        <taxon>Formicoidea</taxon>
        <taxon>Formicidae</taxon>
        <taxon>Myrmicinae</taxon>
        <taxon>Temnothorax</taxon>
    </lineage>
</organism>
<evidence type="ECO:0000313" key="3">
    <source>
        <dbReference type="RefSeq" id="XP_024881935.1"/>
    </source>
</evidence>
<gene>
    <name evidence="3" type="primary">LOC112461091</name>
</gene>
<protein>
    <submittedName>
        <fullName evidence="3">Uncharacterized protein LOC112461091</fullName>
    </submittedName>
</protein>